<evidence type="ECO:0000313" key="5">
    <source>
        <dbReference type="Proteomes" id="UP000178040"/>
    </source>
</evidence>
<proteinExistence type="predicted"/>
<gene>
    <name evidence="4" type="ORF">A3B40_05105</name>
</gene>
<organism evidence="4 5">
    <name type="scientific">Candidatus Roizmanbacteria bacterium RIFCSPLOWO2_01_FULL_37_16</name>
    <dbReference type="NCBI Taxonomy" id="1802058"/>
    <lineage>
        <taxon>Bacteria</taxon>
        <taxon>Candidatus Roizmaniibacteriota</taxon>
    </lineage>
</organism>
<dbReference type="InterPro" id="IPR000644">
    <property type="entry name" value="CBS_dom"/>
</dbReference>
<dbReference type="PANTHER" id="PTHR43080">
    <property type="entry name" value="CBS DOMAIN-CONTAINING PROTEIN CBSX3, MITOCHONDRIAL"/>
    <property type="match status" value="1"/>
</dbReference>
<dbReference type="CDD" id="cd02205">
    <property type="entry name" value="CBS_pair_SF"/>
    <property type="match status" value="2"/>
</dbReference>
<reference evidence="4 5" key="1">
    <citation type="journal article" date="2016" name="Nat. Commun.">
        <title>Thousands of microbial genomes shed light on interconnected biogeochemical processes in an aquifer system.</title>
        <authorList>
            <person name="Anantharaman K."/>
            <person name="Brown C.T."/>
            <person name="Hug L.A."/>
            <person name="Sharon I."/>
            <person name="Castelle C.J."/>
            <person name="Probst A.J."/>
            <person name="Thomas B.C."/>
            <person name="Singh A."/>
            <person name="Wilkins M.J."/>
            <person name="Karaoz U."/>
            <person name="Brodie E.L."/>
            <person name="Williams K.H."/>
            <person name="Hubbard S.S."/>
            <person name="Banfield J.F."/>
        </authorList>
    </citation>
    <scope>NUCLEOTIDE SEQUENCE [LARGE SCALE GENOMIC DNA]</scope>
</reference>
<feature type="domain" description="CBS" evidence="3">
    <location>
        <begin position="136"/>
        <end position="192"/>
    </location>
</feature>
<dbReference type="Gene3D" id="3.10.580.10">
    <property type="entry name" value="CBS-domain"/>
    <property type="match status" value="2"/>
</dbReference>
<name>A0A1F7IMX4_9BACT</name>
<dbReference type="PANTHER" id="PTHR43080:SF2">
    <property type="entry name" value="CBS DOMAIN-CONTAINING PROTEIN"/>
    <property type="match status" value="1"/>
</dbReference>
<dbReference type="AlphaFoldDB" id="A0A1F7IMX4"/>
<sequence length="354" mass="40263">MTQLRDIIKTEGIIKISPEESLSSAVSKLRTSHDAAFVFNDKKKFLGLINPYYCLFKSSYPGNAKAEHCLYHPPKVRIDYSIAKVAGLFIESKIHYLPVFDLQDRFIGIISARHLLANYLGSAWFDIPIKDILKIKNKPLTTIYEEDTVSSAISAFKQTKVSKLIILNKDLKLRGILSYYDLIAYLVSPRNSQHRGEREGNHTSFNHLKIKNFAKTYTLTLSPDDSAQKALDLILNKKIGSVVIVDAERHPIGIITTKDFLRLLMRNGNGKKVEFISKNLSQQSRQIVGGFFNYLSFLIKKIPEITKARLFVKEEKRGRLFKVALSLITKKGNPQVIKKEGKNLVKVLREVKKV</sequence>
<evidence type="ECO:0000259" key="3">
    <source>
        <dbReference type="PROSITE" id="PS51371"/>
    </source>
</evidence>
<keyword evidence="1 2" id="KW-0129">CBS domain</keyword>
<feature type="domain" description="CBS" evidence="3">
    <location>
        <begin position="66"/>
        <end position="127"/>
    </location>
</feature>
<dbReference type="PROSITE" id="PS51371">
    <property type="entry name" value="CBS"/>
    <property type="match status" value="3"/>
</dbReference>
<dbReference type="SMART" id="SM00116">
    <property type="entry name" value="CBS"/>
    <property type="match status" value="3"/>
</dbReference>
<dbReference type="InterPro" id="IPR051257">
    <property type="entry name" value="Diverse_CBS-Domain"/>
</dbReference>
<dbReference type="SUPFAM" id="SSF54631">
    <property type="entry name" value="CBS-domain pair"/>
    <property type="match status" value="2"/>
</dbReference>
<evidence type="ECO:0000256" key="1">
    <source>
        <dbReference type="ARBA" id="ARBA00023122"/>
    </source>
</evidence>
<dbReference type="EMBL" id="MGAI01000022">
    <property type="protein sequence ID" value="OGK44734.1"/>
    <property type="molecule type" value="Genomic_DNA"/>
</dbReference>
<dbReference type="InterPro" id="IPR046342">
    <property type="entry name" value="CBS_dom_sf"/>
</dbReference>
<comment type="caution">
    <text evidence="4">The sequence shown here is derived from an EMBL/GenBank/DDBJ whole genome shotgun (WGS) entry which is preliminary data.</text>
</comment>
<evidence type="ECO:0000256" key="2">
    <source>
        <dbReference type="PROSITE-ProRule" id="PRU00703"/>
    </source>
</evidence>
<protein>
    <recommendedName>
        <fullName evidence="3">CBS domain-containing protein</fullName>
    </recommendedName>
</protein>
<feature type="domain" description="CBS" evidence="3">
    <location>
        <begin position="214"/>
        <end position="273"/>
    </location>
</feature>
<evidence type="ECO:0000313" key="4">
    <source>
        <dbReference type="EMBL" id="OGK44734.1"/>
    </source>
</evidence>
<dbReference type="Pfam" id="PF00571">
    <property type="entry name" value="CBS"/>
    <property type="match status" value="4"/>
</dbReference>
<dbReference type="Proteomes" id="UP000178040">
    <property type="component" value="Unassembled WGS sequence"/>
</dbReference>
<accession>A0A1F7IMX4</accession>